<dbReference type="Proteomes" id="UP001497644">
    <property type="component" value="Chromosome 4"/>
</dbReference>
<dbReference type="EMBL" id="OZ034827">
    <property type="protein sequence ID" value="CAL1682466.1"/>
    <property type="molecule type" value="Genomic_DNA"/>
</dbReference>
<organism evidence="1 2">
    <name type="scientific">Lasius platythorax</name>
    <dbReference type="NCBI Taxonomy" id="488582"/>
    <lineage>
        <taxon>Eukaryota</taxon>
        <taxon>Metazoa</taxon>
        <taxon>Ecdysozoa</taxon>
        <taxon>Arthropoda</taxon>
        <taxon>Hexapoda</taxon>
        <taxon>Insecta</taxon>
        <taxon>Pterygota</taxon>
        <taxon>Neoptera</taxon>
        <taxon>Endopterygota</taxon>
        <taxon>Hymenoptera</taxon>
        <taxon>Apocrita</taxon>
        <taxon>Aculeata</taxon>
        <taxon>Formicoidea</taxon>
        <taxon>Formicidae</taxon>
        <taxon>Formicinae</taxon>
        <taxon>Lasius</taxon>
        <taxon>Lasius</taxon>
    </lineage>
</organism>
<evidence type="ECO:0000313" key="2">
    <source>
        <dbReference type="Proteomes" id="UP001497644"/>
    </source>
</evidence>
<sequence>MITLSQLCNNTKKNVSYDVNDTEEIQRDFLKFSKSAEVSRQHEKDLNAFFKACTIKVPQVTNMQMHIIDEWEWPIIYDIAGSVLHSVKCISMKICDNCFNSILWKGEGHHPYSIIVQMRSYKERSLLYVSDACFKAILKAEITFRNVIDTLIDAKNMDIVNFLAEELEYVWEKENIPVWHDITKKILKRFIIMRLRMYGLKSRKGHGKINCDIYNSKTVARHAIVC</sequence>
<dbReference type="AlphaFoldDB" id="A0AAV2NSC2"/>
<gene>
    <name evidence="1" type="ORF">LPLAT_LOCUS8389</name>
</gene>
<accession>A0AAV2NSC2</accession>
<reference evidence="1" key="1">
    <citation type="submission" date="2024-04" db="EMBL/GenBank/DDBJ databases">
        <authorList>
            <consortium name="Molecular Ecology Group"/>
        </authorList>
    </citation>
    <scope>NUCLEOTIDE SEQUENCE</scope>
</reference>
<protein>
    <submittedName>
        <fullName evidence="1">Uncharacterized protein</fullName>
    </submittedName>
</protein>
<evidence type="ECO:0000313" key="1">
    <source>
        <dbReference type="EMBL" id="CAL1682466.1"/>
    </source>
</evidence>
<proteinExistence type="predicted"/>
<name>A0AAV2NSC2_9HYME</name>
<keyword evidence="2" id="KW-1185">Reference proteome</keyword>